<evidence type="ECO:0000256" key="6">
    <source>
        <dbReference type="ARBA" id="ARBA00022840"/>
    </source>
</evidence>
<organism evidence="12 13">
    <name type="scientific">Diversispora eburnea</name>
    <dbReference type="NCBI Taxonomy" id="1213867"/>
    <lineage>
        <taxon>Eukaryota</taxon>
        <taxon>Fungi</taxon>
        <taxon>Fungi incertae sedis</taxon>
        <taxon>Mucoromycota</taxon>
        <taxon>Glomeromycotina</taxon>
        <taxon>Glomeromycetes</taxon>
        <taxon>Diversisporales</taxon>
        <taxon>Diversisporaceae</taxon>
        <taxon>Diversispora</taxon>
    </lineage>
</organism>
<comment type="similarity">
    <text evidence="2">Belongs to the ABC transporter superfamily. ABCB family. Multidrug resistance exporter (TC 3.A.1.201) subfamily.</text>
</comment>
<sequence length="627" mass="69204">MKQWSGGQKQRIAIARAIIKDPMILSLDEATSALDTQSESIVQDALNKASKNRTTIVIAHRLSTIRNATKIIVMNQGSIMEIVDHHLNHVITNLSASSSILSERKEDLEAGIKHDYEYTTWEIFKKVGKMNRPETLFIIIGLLAAIICGSVYPIFAIIFSHIIESFSKPPDQMKHDSTFWCFMFLVIAVASLIGQTVQGAAFGYSGANLTERIRSMSFVSLLRQDIEFFEKERNSVGILTSALSVDAARVNGLAGLTLGTLLQVVTTVITGFVIGLVIGWKLTIVCAICIPLLIFSGAILIKMLDGFQERTKKAYEESAQTACEGTANIRTVAALTREEDLWNIYHHKLDEPMKQGYHNTIFASISFAFAQSILFFTNVFFAIIFGSMAAGSAFEFIPDSGKKIENIEGLIEFHDVHFSYLNRPHVQVLDGLNLKVKPGQFAALVGSSGCGKSTTIGLTERFYQITSVKVTIDGIDISTINTNSLRKNIALVKDLERVCREANIYDFISQLPDGFNTQVGGKGTQLSGGQKQRIAIAHALIRNSKILLLDEATSALDFQSEKVVQDALDQAAKGRTTIPVAHRLSAIQNADIIFVFKDGKVIEQGTHQELLVQNGIYYMVQKQDLRT</sequence>
<comment type="caution">
    <text evidence="12">The sequence shown here is derived from an EMBL/GenBank/DDBJ whole genome shotgun (WGS) entry which is preliminary data.</text>
</comment>
<dbReference type="InterPro" id="IPR003593">
    <property type="entry name" value="AAA+_ATPase"/>
</dbReference>
<dbReference type="EMBL" id="CAJVPK010000480">
    <property type="protein sequence ID" value="CAG8515863.1"/>
    <property type="molecule type" value="Genomic_DNA"/>
</dbReference>
<dbReference type="InterPro" id="IPR036640">
    <property type="entry name" value="ABC1_TM_sf"/>
</dbReference>
<keyword evidence="13" id="KW-1185">Reference proteome</keyword>
<proteinExistence type="inferred from homology"/>
<evidence type="ECO:0000259" key="10">
    <source>
        <dbReference type="PROSITE" id="PS50893"/>
    </source>
</evidence>
<dbReference type="SMART" id="SM00382">
    <property type="entry name" value="AAA"/>
    <property type="match status" value="1"/>
</dbReference>
<evidence type="ECO:0000256" key="3">
    <source>
        <dbReference type="ARBA" id="ARBA00022448"/>
    </source>
</evidence>
<dbReference type="Pfam" id="PF00664">
    <property type="entry name" value="ABC_membrane"/>
    <property type="match status" value="1"/>
</dbReference>
<feature type="transmembrane region" description="Helical" evidence="9">
    <location>
        <begin position="282"/>
        <end position="304"/>
    </location>
</feature>
<keyword evidence="3" id="KW-0813">Transport</keyword>
<evidence type="ECO:0000256" key="8">
    <source>
        <dbReference type="ARBA" id="ARBA00023136"/>
    </source>
</evidence>
<dbReference type="SUPFAM" id="SSF52540">
    <property type="entry name" value="P-loop containing nucleoside triphosphate hydrolases"/>
    <property type="match status" value="2"/>
</dbReference>
<comment type="subcellular location">
    <subcellularLocation>
        <location evidence="1">Membrane</location>
        <topology evidence="1">Multi-pass membrane protein</topology>
    </subcellularLocation>
</comment>
<dbReference type="FunFam" id="1.20.1560.10:FF:000009">
    <property type="entry name" value="ABC transporter B family member 1"/>
    <property type="match status" value="1"/>
</dbReference>
<feature type="transmembrane region" description="Helical" evidence="9">
    <location>
        <begin position="182"/>
        <end position="204"/>
    </location>
</feature>
<keyword evidence="5" id="KW-0547">Nucleotide-binding</keyword>
<evidence type="ECO:0000313" key="13">
    <source>
        <dbReference type="Proteomes" id="UP000789706"/>
    </source>
</evidence>
<feature type="transmembrane region" description="Helical" evidence="9">
    <location>
        <begin position="253"/>
        <end position="276"/>
    </location>
</feature>
<dbReference type="GO" id="GO:0005524">
    <property type="term" value="F:ATP binding"/>
    <property type="evidence" value="ECO:0007669"/>
    <property type="project" value="UniProtKB-KW"/>
</dbReference>
<evidence type="ECO:0000256" key="7">
    <source>
        <dbReference type="ARBA" id="ARBA00022989"/>
    </source>
</evidence>
<evidence type="ECO:0000259" key="11">
    <source>
        <dbReference type="PROSITE" id="PS50929"/>
    </source>
</evidence>
<protein>
    <submittedName>
        <fullName evidence="12">5175_t:CDS:1</fullName>
    </submittedName>
</protein>
<dbReference type="AlphaFoldDB" id="A0A9N9F7H2"/>
<keyword evidence="8 9" id="KW-0472">Membrane</keyword>
<accession>A0A9N9F7H2</accession>
<keyword evidence="7 9" id="KW-1133">Transmembrane helix</keyword>
<evidence type="ECO:0000256" key="5">
    <source>
        <dbReference type="ARBA" id="ARBA00022741"/>
    </source>
</evidence>
<dbReference type="Proteomes" id="UP000789706">
    <property type="component" value="Unassembled WGS sequence"/>
</dbReference>
<dbReference type="Gene3D" id="3.40.50.300">
    <property type="entry name" value="P-loop containing nucleotide triphosphate hydrolases"/>
    <property type="match status" value="2"/>
</dbReference>
<dbReference type="GO" id="GO:0090374">
    <property type="term" value="P:oligopeptide export from mitochondrion"/>
    <property type="evidence" value="ECO:0007669"/>
    <property type="project" value="TreeGrafter"/>
</dbReference>
<dbReference type="PROSITE" id="PS50893">
    <property type="entry name" value="ABC_TRANSPORTER_2"/>
    <property type="match status" value="1"/>
</dbReference>
<evidence type="ECO:0000256" key="1">
    <source>
        <dbReference type="ARBA" id="ARBA00004141"/>
    </source>
</evidence>
<evidence type="ECO:0000313" key="12">
    <source>
        <dbReference type="EMBL" id="CAG8515863.1"/>
    </source>
</evidence>
<dbReference type="Gene3D" id="1.20.1560.10">
    <property type="entry name" value="ABC transporter type 1, transmembrane domain"/>
    <property type="match status" value="1"/>
</dbReference>
<dbReference type="GO" id="GO:0016887">
    <property type="term" value="F:ATP hydrolysis activity"/>
    <property type="evidence" value="ECO:0007669"/>
    <property type="project" value="InterPro"/>
</dbReference>
<dbReference type="InterPro" id="IPR011527">
    <property type="entry name" value="ABC1_TM_dom"/>
</dbReference>
<dbReference type="FunFam" id="3.40.50.300:FF:002695">
    <property type="entry name" value="ABC multidrug transporter, putative"/>
    <property type="match status" value="1"/>
</dbReference>
<dbReference type="InterPro" id="IPR003439">
    <property type="entry name" value="ABC_transporter-like_ATP-bd"/>
</dbReference>
<keyword evidence="6" id="KW-0067">ATP-binding</keyword>
<feature type="transmembrane region" description="Helical" evidence="9">
    <location>
        <begin position="135"/>
        <end position="162"/>
    </location>
</feature>
<dbReference type="PANTHER" id="PTHR43394">
    <property type="entry name" value="ATP-DEPENDENT PERMEASE MDL1, MITOCHONDRIAL"/>
    <property type="match status" value="1"/>
</dbReference>
<dbReference type="PROSITE" id="PS50929">
    <property type="entry name" value="ABC_TM1F"/>
    <property type="match status" value="1"/>
</dbReference>
<evidence type="ECO:0000256" key="9">
    <source>
        <dbReference type="SAM" id="Phobius"/>
    </source>
</evidence>
<evidence type="ECO:0000256" key="4">
    <source>
        <dbReference type="ARBA" id="ARBA00022692"/>
    </source>
</evidence>
<evidence type="ECO:0000256" key="2">
    <source>
        <dbReference type="ARBA" id="ARBA00007577"/>
    </source>
</evidence>
<feature type="transmembrane region" description="Helical" evidence="9">
    <location>
        <begin position="361"/>
        <end position="385"/>
    </location>
</feature>
<dbReference type="SUPFAM" id="SSF90123">
    <property type="entry name" value="ABC transporter transmembrane region"/>
    <property type="match status" value="1"/>
</dbReference>
<gene>
    <name evidence="12" type="ORF">DEBURN_LOCUS5412</name>
</gene>
<dbReference type="InterPro" id="IPR027417">
    <property type="entry name" value="P-loop_NTPase"/>
</dbReference>
<dbReference type="Pfam" id="PF00005">
    <property type="entry name" value="ABC_tran"/>
    <property type="match status" value="2"/>
</dbReference>
<keyword evidence="4 9" id="KW-0812">Transmembrane</keyword>
<dbReference type="PANTHER" id="PTHR43394:SF27">
    <property type="entry name" value="ATP-DEPENDENT TRANSLOCASE ABCB1-LIKE"/>
    <property type="match status" value="1"/>
</dbReference>
<dbReference type="OrthoDB" id="6500128at2759"/>
<dbReference type="GO" id="GO:0015421">
    <property type="term" value="F:ABC-type oligopeptide transporter activity"/>
    <property type="evidence" value="ECO:0007669"/>
    <property type="project" value="TreeGrafter"/>
</dbReference>
<feature type="domain" description="ABC transmembrane type-1" evidence="11">
    <location>
        <begin position="139"/>
        <end position="391"/>
    </location>
</feature>
<dbReference type="GO" id="GO:0005743">
    <property type="term" value="C:mitochondrial inner membrane"/>
    <property type="evidence" value="ECO:0007669"/>
    <property type="project" value="TreeGrafter"/>
</dbReference>
<dbReference type="CDD" id="cd18578">
    <property type="entry name" value="ABC_6TM_Pgp_ABCB1_D2_like"/>
    <property type="match status" value="1"/>
</dbReference>
<reference evidence="12" key="1">
    <citation type="submission" date="2021-06" db="EMBL/GenBank/DDBJ databases">
        <authorList>
            <person name="Kallberg Y."/>
            <person name="Tangrot J."/>
            <person name="Rosling A."/>
        </authorList>
    </citation>
    <scope>NUCLEOTIDE SEQUENCE</scope>
    <source>
        <strain evidence="12">AZ414A</strain>
    </source>
</reference>
<dbReference type="InterPro" id="IPR039421">
    <property type="entry name" value="Type_1_exporter"/>
</dbReference>
<name>A0A9N9F7H2_9GLOM</name>
<feature type="domain" description="ABC transporter" evidence="10">
    <location>
        <begin position="411"/>
        <end position="623"/>
    </location>
</feature>